<dbReference type="GeneID" id="93289718"/>
<dbReference type="BioCyc" id="LACI272621:G1G49-1173-MONOMER"/>
<dbReference type="AlphaFoldDB" id="Q5FJV2"/>
<dbReference type="STRING" id="272621.LBA1186"/>
<organism evidence="3">
    <name type="scientific">Lactobacillus acidophilus (strain ATCC 700396 / NCK56 / N2 / NCFM)</name>
    <dbReference type="NCBI Taxonomy" id="272621"/>
    <lineage>
        <taxon>Bacteria</taxon>
        <taxon>Bacillati</taxon>
        <taxon>Bacillota</taxon>
        <taxon>Bacilli</taxon>
        <taxon>Lactobacillales</taxon>
        <taxon>Lactobacillaceae</taxon>
        <taxon>Lactobacillus</taxon>
    </lineage>
</organism>
<feature type="transmembrane region" description="Helical" evidence="1">
    <location>
        <begin position="166"/>
        <end position="187"/>
    </location>
</feature>
<evidence type="ECO:0000256" key="1">
    <source>
        <dbReference type="SAM" id="Phobius"/>
    </source>
</evidence>
<dbReference type="PATRIC" id="fig|272621.13.peg.1125"/>
<evidence type="ECO:0000313" key="2">
    <source>
        <dbReference type="EMBL" id="AAV43022.1"/>
    </source>
</evidence>
<keyword evidence="1" id="KW-0812">Transmembrane</keyword>
<feature type="transmembrane region" description="Helical" evidence="1">
    <location>
        <begin position="21"/>
        <end position="40"/>
    </location>
</feature>
<feature type="transmembrane region" description="Helical" evidence="1">
    <location>
        <begin position="107"/>
        <end position="136"/>
    </location>
</feature>
<accession>Q5FJV2</accession>
<dbReference type="OrthoDB" id="2323775at2"/>
<keyword evidence="1" id="KW-1133">Transmembrane helix</keyword>
<feature type="transmembrane region" description="Helical" evidence="1">
    <location>
        <begin position="64"/>
        <end position="86"/>
    </location>
</feature>
<protein>
    <submittedName>
        <fullName evidence="2">Uncharacterized protein</fullName>
    </submittedName>
</protein>
<dbReference type="eggNOG" id="ENOG5030GID">
    <property type="taxonomic scope" value="Bacteria"/>
</dbReference>
<evidence type="ECO:0000313" key="3">
    <source>
        <dbReference type="Proteomes" id="UP000006381"/>
    </source>
</evidence>
<sequence>MTSAKALFKQMFLQKRRYAHLVLLVQTFAVIFMFFMDLILNHQNSITEFSNTFFRGKSDNPLEIILGLGIMTTIFADIIFTGLLCWQNEKINLSQTWHLVPISDVKLWLINIFSSIAECAYIFIIQVLVGAIVFMLDLGGSLFKEITKIFFKASFWVTVEQFGEQILYLVGLVLVIFTFVSFANLLTRTITDQLPIKNTTTIKLSVMAILVIIAVTIALKLNDQLTMFYIHYAVNDAIANVWDWFRISILEYWIVAIVLGLIDSFLISKFVEPKIVS</sequence>
<dbReference type="Proteomes" id="UP000006381">
    <property type="component" value="Chromosome"/>
</dbReference>
<feature type="transmembrane region" description="Helical" evidence="1">
    <location>
        <begin position="199"/>
        <end position="219"/>
    </location>
</feature>
<dbReference type="EMBL" id="CP000033">
    <property type="protein sequence ID" value="AAV43022.1"/>
    <property type="molecule type" value="Genomic_DNA"/>
</dbReference>
<feature type="transmembrane region" description="Helical" evidence="1">
    <location>
        <begin position="252"/>
        <end position="271"/>
    </location>
</feature>
<dbReference type="RefSeq" id="WP_003547601.1">
    <property type="nucleotide sequence ID" value="NC_006814.3"/>
</dbReference>
<dbReference type="KEGG" id="lac:LBA1186"/>
<reference evidence="2 3" key="1">
    <citation type="journal article" date="2005" name="Proc. Natl. Acad. Sci. U.S.A.">
        <title>Complete genome sequence of the probiotic lactic acid bacterium Lactobacillus acidophilus NCFM.</title>
        <authorList>
            <person name="Altermann E."/>
            <person name="Russell W.M."/>
            <person name="Azcarate-Peril M.A."/>
            <person name="Barrangou R."/>
            <person name="Buck B.L."/>
            <person name="McAuliffe O."/>
            <person name="Souther N."/>
            <person name="Dobson A."/>
            <person name="Duong T."/>
            <person name="Callanan M."/>
            <person name="Lick S."/>
            <person name="Hamrick A."/>
            <person name="Cano R."/>
            <person name="Klaenhammer T.R."/>
        </authorList>
    </citation>
    <scope>NUCLEOTIDE SEQUENCE [LARGE SCALE GENOMIC DNA]</scope>
    <source>
        <strain evidence="3">ATCC 700396 / NCK56 / N2 / NCFM</strain>
    </source>
</reference>
<name>Q5FJV2_LACAC</name>
<proteinExistence type="predicted"/>
<dbReference type="HOGENOM" id="CLU_086326_1_0_9"/>
<gene>
    <name evidence="2" type="ordered locus">LBA1186</name>
</gene>
<keyword evidence="1" id="KW-0472">Membrane</keyword>
<keyword evidence="3" id="KW-1185">Reference proteome</keyword>